<gene>
    <name evidence="6" type="ORF">FOZ62_031605</name>
</gene>
<dbReference type="GO" id="GO:0003729">
    <property type="term" value="F:mRNA binding"/>
    <property type="evidence" value="ECO:0007669"/>
    <property type="project" value="TreeGrafter"/>
</dbReference>
<dbReference type="NCBIfam" id="TIGR00012">
    <property type="entry name" value="L29"/>
    <property type="match status" value="1"/>
</dbReference>
<dbReference type="GO" id="GO:0000463">
    <property type="term" value="P:maturation of LSU-rRNA from tricistronic rRNA transcript (SSU-rRNA, 5.8S rRNA, LSU-rRNA)"/>
    <property type="evidence" value="ECO:0007669"/>
    <property type="project" value="InterPro"/>
</dbReference>
<dbReference type="SUPFAM" id="SSF46561">
    <property type="entry name" value="Ribosomal protein L29 (L29p)"/>
    <property type="match status" value="1"/>
</dbReference>
<dbReference type="EMBL" id="JABANM010030255">
    <property type="protein sequence ID" value="KAF4706574.1"/>
    <property type="molecule type" value="Genomic_DNA"/>
</dbReference>
<protein>
    <recommendedName>
        <fullName evidence="5">N-acetyltransferase domain-containing protein</fullName>
    </recommendedName>
</protein>
<dbReference type="Gene3D" id="6.10.250.3450">
    <property type="match status" value="1"/>
</dbReference>
<dbReference type="InterPro" id="IPR045059">
    <property type="entry name" value="Ribosomal_uL29_euk"/>
</dbReference>
<dbReference type="CDD" id="cd04301">
    <property type="entry name" value="NAT_SF"/>
    <property type="match status" value="1"/>
</dbReference>
<feature type="compositionally biased region" description="Polar residues" evidence="4">
    <location>
        <begin position="204"/>
        <end position="219"/>
    </location>
</feature>
<dbReference type="FunFam" id="1.10.287.310:FF:000002">
    <property type="entry name" value="60S ribosomal protein L35"/>
    <property type="match status" value="1"/>
</dbReference>
<dbReference type="InterPro" id="IPR016181">
    <property type="entry name" value="Acyl_CoA_acyltransferase"/>
</dbReference>
<dbReference type="Gene3D" id="1.10.287.310">
    <property type="match status" value="1"/>
</dbReference>
<evidence type="ECO:0000256" key="1">
    <source>
        <dbReference type="ARBA" id="ARBA00009254"/>
    </source>
</evidence>
<name>A0A7J6QDB3_PEROL</name>
<proteinExistence type="inferred from homology"/>
<dbReference type="AlphaFoldDB" id="A0A7J6QDB3"/>
<comment type="similarity">
    <text evidence="1">Belongs to the universal ribosomal protein uL29 family.</text>
</comment>
<evidence type="ECO:0000256" key="4">
    <source>
        <dbReference type="SAM" id="MobiDB-lite"/>
    </source>
</evidence>
<evidence type="ECO:0000256" key="2">
    <source>
        <dbReference type="ARBA" id="ARBA00022980"/>
    </source>
</evidence>
<dbReference type="Pfam" id="PF13508">
    <property type="entry name" value="Acetyltransf_7"/>
    <property type="match status" value="1"/>
</dbReference>
<keyword evidence="3" id="KW-0687">Ribonucleoprotein</keyword>
<sequence length="439" mass="49241">MGAVESLSADHSERTECTMTPALVESCVAVFGRTLPEFDRGYIPRMCRSARSRMHALVTLDEPDQALAALCHHLDPQLGFSELHFFSVDFTRQRQGLGSWLLKRWLTLLASGGVHYVITYASENAISWYEKHGFVHKRDMTLPERHIRGRVTLCTGAKLMELNLQDHPDQRPDIRELRAKLKKVDSAVRRQKKAQQQQRRLRQFGSSPDGTGEKSTVPATATVDGKVGLQIQSVNEQAMLVKVNGNWLHVNYPGLELHVGDGMPQEDAGDLSEVSTEGRSLTPPPMGDSDDDVEHDLSKRGLPDATHSPAKRRRLEAMKVKAYQIRSKSEKELLTDLDELKQKLVSLRVSKALSSTAGKVAEIKTVRKNIARTLTVYNQARKDAARASFAGKKYVPLDLRSKLTRAKRRALTPAQYNKKTAREQTRKANFPMRKYAVAA</sequence>
<dbReference type="PROSITE" id="PS51186">
    <property type="entry name" value="GNAT"/>
    <property type="match status" value="1"/>
</dbReference>
<dbReference type="InterPro" id="IPR036049">
    <property type="entry name" value="Ribosomal_uL29_sf"/>
</dbReference>
<dbReference type="GO" id="GO:0006412">
    <property type="term" value="P:translation"/>
    <property type="evidence" value="ECO:0007669"/>
    <property type="project" value="InterPro"/>
</dbReference>
<feature type="region of interest" description="Disordered" evidence="4">
    <location>
        <begin position="260"/>
        <end position="310"/>
    </location>
</feature>
<dbReference type="Gene3D" id="3.40.630.30">
    <property type="match status" value="1"/>
</dbReference>
<evidence type="ECO:0000259" key="5">
    <source>
        <dbReference type="PROSITE" id="PS51186"/>
    </source>
</evidence>
<feature type="region of interest" description="Disordered" evidence="4">
    <location>
        <begin position="185"/>
        <end position="219"/>
    </location>
</feature>
<accession>A0A7J6QDB3</accession>
<keyword evidence="2" id="KW-0689">Ribosomal protein</keyword>
<dbReference type="PANTHER" id="PTHR45722">
    <property type="entry name" value="60S RIBOSOMAL PROTEIN L35"/>
    <property type="match status" value="1"/>
</dbReference>
<reference evidence="6 7" key="1">
    <citation type="submission" date="2020-04" db="EMBL/GenBank/DDBJ databases">
        <title>Perkinsus olseni comparative genomics.</title>
        <authorList>
            <person name="Bogema D.R."/>
        </authorList>
    </citation>
    <scope>NUCLEOTIDE SEQUENCE [LARGE SCALE GENOMIC DNA]</scope>
    <source>
        <strain evidence="6">ATCC PRA-205</strain>
    </source>
</reference>
<dbReference type="HAMAP" id="MF_00374">
    <property type="entry name" value="Ribosomal_uL29"/>
    <property type="match status" value="1"/>
</dbReference>
<comment type="caution">
    <text evidence="6">The sequence shown here is derived from an EMBL/GenBank/DDBJ whole genome shotgun (WGS) entry which is preliminary data.</text>
</comment>
<feature type="domain" description="N-acetyltransferase" evidence="5">
    <location>
        <begin position="14"/>
        <end position="165"/>
    </location>
</feature>
<evidence type="ECO:0000313" key="7">
    <source>
        <dbReference type="Proteomes" id="UP000574390"/>
    </source>
</evidence>
<dbReference type="Pfam" id="PF00831">
    <property type="entry name" value="Ribosomal_L29"/>
    <property type="match status" value="1"/>
</dbReference>
<dbReference type="PANTHER" id="PTHR45722:SF2">
    <property type="entry name" value="LARGE RIBOSOMAL SUBUNIT PROTEIN UL29-RELATED"/>
    <property type="match status" value="1"/>
</dbReference>
<dbReference type="FunFam" id="6.10.250.3450:FF:000001">
    <property type="entry name" value="60S ribosomal protein L35"/>
    <property type="match status" value="1"/>
</dbReference>
<dbReference type="SUPFAM" id="SSF55729">
    <property type="entry name" value="Acyl-CoA N-acyltransferases (Nat)"/>
    <property type="match status" value="1"/>
</dbReference>
<dbReference type="CDD" id="cd00427">
    <property type="entry name" value="Ribosomal_L29_HIP"/>
    <property type="match status" value="1"/>
</dbReference>
<evidence type="ECO:0000256" key="3">
    <source>
        <dbReference type="ARBA" id="ARBA00023274"/>
    </source>
</evidence>
<dbReference type="InterPro" id="IPR001854">
    <property type="entry name" value="Ribosomal_uL29"/>
</dbReference>
<organism evidence="6 7">
    <name type="scientific">Perkinsus olseni</name>
    <name type="common">Perkinsus atlanticus</name>
    <dbReference type="NCBI Taxonomy" id="32597"/>
    <lineage>
        <taxon>Eukaryota</taxon>
        <taxon>Sar</taxon>
        <taxon>Alveolata</taxon>
        <taxon>Perkinsozoa</taxon>
        <taxon>Perkinsea</taxon>
        <taxon>Perkinsida</taxon>
        <taxon>Perkinsidae</taxon>
        <taxon>Perkinsus</taxon>
    </lineage>
</organism>
<dbReference type="GO" id="GO:0022625">
    <property type="term" value="C:cytosolic large ribosomal subunit"/>
    <property type="evidence" value="ECO:0007669"/>
    <property type="project" value="InterPro"/>
</dbReference>
<dbReference type="GO" id="GO:0003735">
    <property type="term" value="F:structural constituent of ribosome"/>
    <property type="evidence" value="ECO:0007669"/>
    <property type="project" value="InterPro"/>
</dbReference>
<dbReference type="InterPro" id="IPR000182">
    <property type="entry name" value="GNAT_dom"/>
</dbReference>
<dbReference type="Proteomes" id="UP000574390">
    <property type="component" value="Unassembled WGS sequence"/>
</dbReference>
<dbReference type="GO" id="GO:0016747">
    <property type="term" value="F:acyltransferase activity, transferring groups other than amino-acyl groups"/>
    <property type="evidence" value="ECO:0007669"/>
    <property type="project" value="InterPro"/>
</dbReference>
<evidence type="ECO:0000313" key="6">
    <source>
        <dbReference type="EMBL" id="KAF4706574.1"/>
    </source>
</evidence>